<reference evidence="1 2" key="1">
    <citation type="submission" date="2021-12" db="EMBL/GenBank/DDBJ databases">
        <title>Discovery of the Pendulisporaceae a myxobacterial family with distinct sporulation behavior and unique specialized metabolism.</title>
        <authorList>
            <person name="Garcia R."/>
            <person name="Popoff A."/>
            <person name="Bader C.D."/>
            <person name="Loehr J."/>
            <person name="Walesch S."/>
            <person name="Walt C."/>
            <person name="Boldt J."/>
            <person name="Bunk B."/>
            <person name="Haeckl F.J.F.P.J."/>
            <person name="Gunesch A.P."/>
            <person name="Birkelbach J."/>
            <person name="Nuebel U."/>
            <person name="Pietschmann T."/>
            <person name="Bach T."/>
            <person name="Mueller R."/>
        </authorList>
    </citation>
    <scope>NUCLEOTIDE SEQUENCE [LARGE SCALE GENOMIC DNA]</scope>
    <source>
        <strain evidence="1 2">MSr12523</strain>
    </source>
</reference>
<gene>
    <name evidence="1" type="ORF">LZC95_06595</name>
</gene>
<organism evidence="1 2">
    <name type="scientific">Pendulispora brunnea</name>
    <dbReference type="NCBI Taxonomy" id="2905690"/>
    <lineage>
        <taxon>Bacteria</taxon>
        <taxon>Pseudomonadati</taxon>
        <taxon>Myxococcota</taxon>
        <taxon>Myxococcia</taxon>
        <taxon>Myxococcales</taxon>
        <taxon>Sorangiineae</taxon>
        <taxon>Pendulisporaceae</taxon>
        <taxon>Pendulispora</taxon>
    </lineage>
</organism>
<proteinExistence type="predicted"/>
<dbReference type="Proteomes" id="UP001379533">
    <property type="component" value="Chromosome"/>
</dbReference>
<sequence length="294" mass="31903">MSKPLHELLQELPTTNVTTTVLKGLDYLVPGEWQNITSLEEMIKSVTGEEDQELIQKIGERAIMLYNDSGQGYQRAVDIYQLVDHIGGAAGAASLTHALGESFKILSFLDKITPKPDTAQAIDASVKFVAEMAAFCYSSGLPGDSVGDFAASLANAAKEDAIRFAAWLAFDCIIPLGPDFMSTLLGKVSELTENQLGENSRFAKIAEYLPGGLAEKKQLVSSTLEQSRGNIERFVSEKGMSREGLLDRIKGYVDVADAKLDTVAAVLDISTNYFEHTGIQSVARRLVSRAYGEI</sequence>
<keyword evidence="2" id="KW-1185">Reference proteome</keyword>
<dbReference type="RefSeq" id="WP_394847123.1">
    <property type="nucleotide sequence ID" value="NZ_CP089982.1"/>
</dbReference>
<dbReference type="EMBL" id="CP089982">
    <property type="protein sequence ID" value="WXA96507.1"/>
    <property type="molecule type" value="Genomic_DNA"/>
</dbReference>
<name>A0ABZ2KCW7_9BACT</name>
<evidence type="ECO:0000313" key="1">
    <source>
        <dbReference type="EMBL" id="WXA96507.1"/>
    </source>
</evidence>
<accession>A0ABZ2KCW7</accession>
<protein>
    <submittedName>
        <fullName evidence="1">Uncharacterized protein</fullName>
    </submittedName>
</protein>
<evidence type="ECO:0000313" key="2">
    <source>
        <dbReference type="Proteomes" id="UP001379533"/>
    </source>
</evidence>